<dbReference type="Gene3D" id="3.30.40.10">
    <property type="entry name" value="Zinc/RING finger domain, C3HC4 (zinc finger)"/>
    <property type="match status" value="1"/>
</dbReference>
<evidence type="ECO:0000313" key="5">
    <source>
        <dbReference type="Proteomes" id="UP001642260"/>
    </source>
</evidence>
<evidence type="ECO:0000313" key="4">
    <source>
        <dbReference type="EMBL" id="CAH8313420.1"/>
    </source>
</evidence>
<protein>
    <recommendedName>
        <fullName evidence="3">RING-type domain-containing protein</fullName>
    </recommendedName>
</protein>
<comment type="caution">
    <text evidence="4">The sequence shown here is derived from an EMBL/GenBank/DDBJ whole genome shotgun (WGS) entry which is preliminary data.</text>
</comment>
<dbReference type="PROSITE" id="PS50089">
    <property type="entry name" value="ZF_RING_2"/>
    <property type="match status" value="1"/>
</dbReference>
<dbReference type="AlphaFoldDB" id="A0ABC8J590"/>
<reference evidence="4 5" key="1">
    <citation type="submission" date="2022-03" db="EMBL/GenBank/DDBJ databases">
        <authorList>
            <person name="Macdonald S."/>
            <person name="Ahmed S."/>
            <person name="Newling K."/>
        </authorList>
    </citation>
    <scope>NUCLEOTIDE SEQUENCE [LARGE SCALE GENOMIC DNA]</scope>
</reference>
<keyword evidence="1" id="KW-0479">Metal-binding</keyword>
<dbReference type="SMART" id="SM00184">
    <property type="entry name" value="RING"/>
    <property type="match status" value="1"/>
</dbReference>
<name>A0ABC8J590_ERUVS</name>
<feature type="region of interest" description="Disordered" evidence="2">
    <location>
        <begin position="69"/>
        <end position="122"/>
    </location>
</feature>
<feature type="compositionally biased region" description="Polar residues" evidence="2">
    <location>
        <begin position="94"/>
        <end position="105"/>
    </location>
</feature>
<accession>A0ABC8J590</accession>
<dbReference type="EMBL" id="CAKOAT010078933">
    <property type="protein sequence ID" value="CAH8313420.1"/>
    <property type="molecule type" value="Genomic_DNA"/>
</dbReference>
<gene>
    <name evidence="4" type="ORF">ERUC_LOCUS6844</name>
</gene>
<evidence type="ECO:0000256" key="2">
    <source>
        <dbReference type="SAM" id="MobiDB-lite"/>
    </source>
</evidence>
<dbReference type="InterPro" id="IPR013083">
    <property type="entry name" value="Znf_RING/FYVE/PHD"/>
</dbReference>
<feature type="compositionally biased region" description="Low complexity" evidence="2">
    <location>
        <begin position="84"/>
        <end position="93"/>
    </location>
</feature>
<dbReference type="Proteomes" id="UP001642260">
    <property type="component" value="Unassembled WGS sequence"/>
</dbReference>
<keyword evidence="1" id="KW-0863">Zinc-finger</keyword>
<dbReference type="PANTHER" id="PTHR31150">
    <property type="entry name" value="EXPRESSED PROTEIN"/>
    <property type="match status" value="1"/>
</dbReference>
<dbReference type="GO" id="GO:0008270">
    <property type="term" value="F:zinc ion binding"/>
    <property type="evidence" value="ECO:0007669"/>
    <property type="project" value="UniProtKB-KW"/>
</dbReference>
<evidence type="ECO:0000259" key="3">
    <source>
        <dbReference type="PROSITE" id="PS50089"/>
    </source>
</evidence>
<feature type="domain" description="RING-type" evidence="3">
    <location>
        <begin position="138"/>
        <end position="192"/>
    </location>
</feature>
<dbReference type="SUPFAM" id="SSF57850">
    <property type="entry name" value="RING/U-box"/>
    <property type="match status" value="1"/>
</dbReference>
<sequence length="218" mass="23410">MGSVCCVAVKERKVPPSPPFSSGLAPLACSPQWSFRRDNRRRVADEIEGSPYYSLESRSISLRKTSLGSERGTLSEGGGGGGTLPLDGSLGTLASQKPATSSDSSFDSEHLGSSRRKLSNSSSRFSLSPSVVVDQQTCGVCSKLLTERSSFVATFELSIAAFLACGHVYHAECLETMTTEIDKYDPTCPICTIGEKRVAKVTKAEKYKGFKNHVVDNL</sequence>
<proteinExistence type="predicted"/>
<evidence type="ECO:0000256" key="1">
    <source>
        <dbReference type="PROSITE-ProRule" id="PRU00175"/>
    </source>
</evidence>
<dbReference type="InterPro" id="IPR001841">
    <property type="entry name" value="Znf_RING"/>
</dbReference>
<keyword evidence="5" id="KW-1185">Reference proteome</keyword>
<organism evidence="4 5">
    <name type="scientific">Eruca vesicaria subsp. sativa</name>
    <name type="common">Garden rocket</name>
    <name type="synonym">Eruca sativa</name>
    <dbReference type="NCBI Taxonomy" id="29727"/>
    <lineage>
        <taxon>Eukaryota</taxon>
        <taxon>Viridiplantae</taxon>
        <taxon>Streptophyta</taxon>
        <taxon>Embryophyta</taxon>
        <taxon>Tracheophyta</taxon>
        <taxon>Spermatophyta</taxon>
        <taxon>Magnoliopsida</taxon>
        <taxon>eudicotyledons</taxon>
        <taxon>Gunneridae</taxon>
        <taxon>Pentapetalae</taxon>
        <taxon>rosids</taxon>
        <taxon>malvids</taxon>
        <taxon>Brassicales</taxon>
        <taxon>Brassicaceae</taxon>
        <taxon>Brassiceae</taxon>
        <taxon>Eruca</taxon>
    </lineage>
</organism>
<keyword evidence="1" id="KW-0862">Zinc</keyword>
<dbReference type="PANTHER" id="PTHR31150:SF32">
    <property type="entry name" value="RING_U-BOX SUPERFAMILY PROTEIN"/>
    <property type="match status" value="1"/>
</dbReference>